<dbReference type="Proteomes" id="UP001628220">
    <property type="component" value="Unassembled WGS sequence"/>
</dbReference>
<keyword evidence="2" id="KW-1185">Reference proteome</keyword>
<gene>
    <name evidence="1" type="ORF">Tsumi_05150</name>
</gene>
<name>A0ABQ0E165_9PORP</name>
<protein>
    <submittedName>
        <fullName evidence="1">Uncharacterized protein</fullName>
    </submittedName>
</protein>
<reference evidence="1 2" key="1">
    <citation type="journal article" date="2025" name="Int. J. Syst. Evol. Microbiol.">
        <title>Desulfovibrio falkowii sp. nov., Porphyromonas miyakawae sp. nov., Mediterraneibacter flintii sp. nov. and Owariibacterium komagatae gen. nov., sp. nov., isolated from human faeces.</title>
        <authorList>
            <person name="Hamaguchi T."/>
            <person name="Ohara M."/>
            <person name="Hisatomi A."/>
            <person name="Sekiguchi K."/>
            <person name="Takeda J.I."/>
            <person name="Ueyama J."/>
            <person name="Ito M."/>
            <person name="Nishiwaki H."/>
            <person name="Ogi T."/>
            <person name="Hirayama M."/>
            <person name="Ohkuma M."/>
            <person name="Sakamoto M."/>
            <person name="Ohno K."/>
        </authorList>
    </citation>
    <scope>NUCLEOTIDE SEQUENCE [LARGE SCALE GENOMIC DNA]</scope>
    <source>
        <strain evidence="1 2">13CB11C</strain>
    </source>
</reference>
<dbReference type="RefSeq" id="WP_411915222.1">
    <property type="nucleotide sequence ID" value="NZ_BAAFSF010000001.1"/>
</dbReference>
<proteinExistence type="predicted"/>
<sequence>MCSALSAQEKYDIRLQLKEGDKLGIGIKINSITTTKTPIVGNATFNTTEKYAITLQVLGIQGENYRIKCTVNKVDVSMKSEGVGRYEKEANQALLDALKPDELRGSSVIAVITPYFEPVQVPSDDTSKRVIELLQDAVSRAYAPQAATIDEQRKKSDGANSVISTLTSVTNTKATVQGQFSECLKEKKMSLNRKGNFTYKMERKSGSPISGKISDKSTGTQKALLLNLSFQSTRHMHVTLTHNR</sequence>
<evidence type="ECO:0000313" key="2">
    <source>
        <dbReference type="Proteomes" id="UP001628220"/>
    </source>
</evidence>
<evidence type="ECO:0000313" key="1">
    <source>
        <dbReference type="EMBL" id="GAB1251411.1"/>
    </source>
</evidence>
<comment type="caution">
    <text evidence="1">The sequence shown here is derived from an EMBL/GenBank/DDBJ whole genome shotgun (WGS) entry which is preliminary data.</text>
</comment>
<dbReference type="EMBL" id="BAAFSF010000001">
    <property type="protein sequence ID" value="GAB1251411.1"/>
    <property type="molecule type" value="Genomic_DNA"/>
</dbReference>
<accession>A0ABQ0E165</accession>
<organism evidence="1 2">
    <name type="scientific">Porphyromonas miyakawae</name>
    <dbReference type="NCBI Taxonomy" id="3137470"/>
    <lineage>
        <taxon>Bacteria</taxon>
        <taxon>Pseudomonadati</taxon>
        <taxon>Bacteroidota</taxon>
        <taxon>Bacteroidia</taxon>
        <taxon>Bacteroidales</taxon>
        <taxon>Porphyromonadaceae</taxon>
        <taxon>Porphyromonas</taxon>
    </lineage>
</organism>